<gene>
    <name evidence="1" type="ORF">bsdtw1_02502</name>
</gene>
<dbReference type="AlphaFoldDB" id="A0A6V8SH75"/>
<dbReference type="Proteomes" id="UP000580568">
    <property type="component" value="Unassembled WGS sequence"/>
</dbReference>
<accession>A0A6V8SH75</accession>
<dbReference type="RefSeq" id="WP_280514144.1">
    <property type="nucleotide sequence ID" value="NZ_BLZR01000001.1"/>
</dbReference>
<dbReference type="EMBL" id="BLZR01000001">
    <property type="protein sequence ID" value="GFP76400.1"/>
    <property type="molecule type" value="Genomic_DNA"/>
</dbReference>
<comment type="caution">
    <text evidence="1">The sequence shown here is derived from an EMBL/GenBank/DDBJ whole genome shotgun (WGS) entry which is preliminary data.</text>
</comment>
<keyword evidence="2" id="KW-1185">Reference proteome</keyword>
<reference evidence="1 2" key="1">
    <citation type="submission" date="2020-07" db="EMBL/GenBank/DDBJ databases">
        <title>A new beta-1,3-glucan-decomposing anaerobic bacterium isolated from anoxic soil subjected to biological soil disinfestation.</title>
        <authorList>
            <person name="Ueki A."/>
            <person name="Tonouchi A."/>
        </authorList>
    </citation>
    <scope>NUCLEOTIDE SEQUENCE [LARGE SCALE GENOMIC DNA]</scope>
    <source>
        <strain evidence="1 2">TW1</strain>
    </source>
</reference>
<sequence length="43" mass="5198">MNIKHLQNYIKFCKEKGLKPTFEGLEDLYGHKIDEKVRNNYEI</sequence>
<proteinExistence type="predicted"/>
<name>A0A6V8SH75_9CLOT</name>
<evidence type="ECO:0000313" key="1">
    <source>
        <dbReference type="EMBL" id="GFP76400.1"/>
    </source>
</evidence>
<organism evidence="1 2">
    <name type="scientific">Clostridium fungisolvens</name>
    <dbReference type="NCBI Taxonomy" id="1604897"/>
    <lineage>
        <taxon>Bacteria</taxon>
        <taxon>Bacillati</taxon>
        <taxon>Bacillota</taxon>
        <taxon>Clostridia</taxon>
        <taxon>Eubacteriales</taxon>
        <taxon>Clostridiaceae</taxon>
        <taxon>Clostridium</taxon>
    </lineage>
</organism>
<evidence type="ECO:0000313" key="2">
    <source>
        <dbReference type="Proteomes" id="UP000580568"/>
    </source>
</evidence>
<protein>
    <submittedName>
        <fullName evidence="1">Uncharacterized protein</fullName>
    </submittedName>
</protein>